<protein>
    <submittedName>
        <fullName evidence="3">Tyrosine-type recombinase/integrase</fullName>
    </submittedName>
</protein>
<comment type="caution">
    <text evidence="3">The sequence shown here is derived from an EMBL/GenBank/DDBJ whole genome shotgun (WGS) entry which is preliminary data.</text>
</comment>
<proteinExistence type="predicted"/>
<dbReference type="Gene3D" id="1.10.443.10">
    <property type="entry name" value="Intergrase catalytic core"/>
    <property type="match status" value="1"/>
</dbReference>
<organism evidence="3 4">
    <name type="scientific">Actinoplanes subglobosus</name>
    <dbReference type="NCBI Taxonomy" id="1547892"/>
    <lineage>
        <taxon>Bacteria</taxon>
        <taxon>Bacillati</taxon>
        <taxon>Actinomycetota</taxon>
        <taxon>Actinomycetes</taxon>
        <taxon>Micromonosporales</taxon>
        <taxon>Micromonosporaceae</taxon>
        <taxon>Actinoplanes</taxon>
    </lineage>
</organism>
<dbReference type="InterPro" id="IPR011010">
    <property type="entry name" value="DNA_brk_join_enz"/>
</dbReference>
<dbReference type="InterPro" id="IPR002104">
    <property type="entry name" value="Integrase_catalytic"/>
</dbReference>
<name>A0ABV8IVK0_9ACTN</name>
<evidence type="ECO:0000259" key="2">
    <source>
        <dbReference type="PROSITE" id="PS51898"/>
    </source>
</evidence>
<dbReference type="SUPFAM" id="SSF56349">
    <property type="entry name" value="DNA breaking-rejoining enzymes"/>
    <property type="match status" value="1"/>
</dbReference>
<dbReference type="PANTHER" id="PTHR30349">
    <property type="entry name" value="PHAGE INTEGRASE-RELATED"/>
    <property type="match status" value="1"/>
</dbReference>
<dbReference type="PANTHER" id="PTHR30349:SF64">
    <property type="entry name" value="PROPHAGE INTEGRASE INTD-RELATED"/>
    <property type="match status" value="1"/>
</dbReference>
<dbReference type="Pfam" id="PF00589">
    <property type="entry name" value="Phage_integrase"/>
    <property type="match status" value="1"/>
</dbReference>
<evidence type="ECO:0000313" key="4">
    <source>
        <dbReference type="Proteomes" id="UP001595867"/>
    </source>
</evidence>
<sequence length="465" mass="52247">MKISFDVRVWNIQEHKGSDRKTGKPRSTYRVRWTVAGKVFGDRFQTKAHAESFRAKLMSNQREGVGFDEASGLPEPMARELNSRSWYDHAVAFVDMKWPRAAAKQRMSIAEALANVTLALLRTDRGAPPDKEIRRVLYVYSFNKTRRDAGPPPNDLAPTVGWLTANTISLNDMKDAAVVRKALDVLSLRLDGKRAAANTIARKRAVFYGALRYAVELRLLEVHPMDNVQWITPKSDDEVDRRSVVNPGQALSLIAVVADRHPHLVAFFALLYYAALRPAEAVHLRIEDCELPEEGWGMLRLSGSTQHVGQGWGDDSEAIREDRELKHRAKTAVRPVPAPPPLVRALRWHIAAFGHAPDGRLFVTQGYGHGPVSRETYSRVWRAARRIALSPAQQKTPLAKRPYDLRHAAVSFWLNEGVPATQVAEWAGHSVHVLLKVYAKCIEGQDEAARRRIEAALNREDWPAA</sequence>
<dbReference type="Proteomes" id="UP001595867">
    <property type="component" value="Unassembled WGS sequence"/>
</dbReference>
<dbReference type="PROSITE" id="PS51898">
    <property type="entry name" value="TYR_RECOMBINASE"/>
    <property type="match status" value="1"/>
</dbReference>
<keyword evidence="4" id="KW-1185">Reference proteome</keyword>
<evidence type="ECO:0000256" key="1">
    <source>
        <dbReference type="ARBA" id="ARBA00023172"/>
    </source>
</evidence>
<dbReference type="InterPro" id="IPR050090">
    <property type="entry name" value="Tyrosine_recombinase_XerCD"/>
</dbReference>
<dbReference type="InterPro" id="IPR013762">
    <property type="entry name" value="Integrase-like_cat_sf"/>
</dbReference>
<gene>
    <name evidence="3" type="ORF">ACFO0C_18295</name>
</gene>
<keyword evidence="1" id="KW-0233">DNA recombination</keyword>
<dbReference type="RefSeq" id="WP_378067861.1">
    <property type="nucleotide sequence ID" value="NZ_JBHSBL010000017.1"/>
</dbReference>
<evidence type="ECO:0000313" key="3">
    <source>
        <dbReference type="EMBL" id="MFC4066893.1"/>
    </source>
</evidence>
<reference evidence="4" key="1">
    <citation type="journal article" date="2019" name="Int. J. Syst. Evol. Microbiol.">
        <title>The Global Catalogue of Microorganisms (GCM) 10K type strain sequencing project: providing services to taxonomists for standard genome sequencing and annotation.</title>
        <authorList>
            <consortium name="The Broad Institute Genomics Platform"/>
            <consortium name="The Broad Institute Genome Sequencing Center for Infectious Disease"/>
            <person name="Wu L."/>
            <person name="Ma J."/>
        </authorList>
    </citation>
    <scope>NUCLEOTIDE SEQUENCE [LARGE SCALE GENOMIC DNA]</scope>
    <source>
        <strain evidence="4">TBRC 5832</strain>
    </source>
</reference>
<dbReference type="EMBL" id="JBHSBL010000017">
    <property type="protein sequence ID" value="MFC4066893.1"/>
    <property type="molecule type" value="Genomic_DNA"/>
</dbReference>
<feature type="domain" description="Tyr recombinase" evidence="2">
    <location>
        <begin position="240"/>
        <end position="451"/>
    </location>
</feature>
<accession>A0ABV8IVK0</accession>